<evidence type="ECO:0000256" key="9">
    <source>
        <dbReference type="ARBA" id="ARBA00023136"/>
    </source>
</evidence>
<evidence type="ECO:0000256" key="11">
    <source>
        <dbReference type="RuleBase" id="RU003822"/>
    </source>
</evidence>
<proteinExistence type="inferred from homology"/>
<dbReference type="GO" id="GO:0005242">
    <property type="term" value="F:inward rectifier potassium channel activity"/>
    <property type="evidence" value="ECO:0007669"/>
    <property type="project" value="InterPro"/>
</dbReference>
<accession>A0A9W7LCK6</accession>
<evidence type="ECO:0000256" key="12">
    <source>
        <dbReference type="SAM" id="MobiDB-lite"/>
    </source>
</evidence>
<gene>
    <name evidence="16" type="ORF">TrCOL_g7742</name>
</gene>
<feature type="compositionally biased region" description="Basic and acidic residues" evidence="12">
    <location>
        <begin position="480"/>
        <end position="508"/>
    </location>
</feature>
<organism evidence="16 17">
    <name type="scientific">Triparma columacea</name>
    <dbReference type="NCBI Taxonomy" id="722753"/>
    <lineage>
        <taxon>Eukaryota</taxon>
        <taxon>Sar</taxon>
        <taxon>Stramenopiles</taxon>
        <taxon>Ochrophyta</taxon>
        <taxon>Bolidophyceae</taxon>
        <taxon>Parmales</taxon>
        <taxon>Triparmaceae</taxon>
        <taxon>Triparma</taxon>
    </lineage>
</organism>
<dbReference type="SUPFAM" id="SSF81296">
    <property type="entry name" value="E set domains"/>
    <property type="match status" value="1"/>
</dbReference>
<feature type="region of interest" description="Disordered" evidence="12">
    <location>
        <begin position="300"/>
        <end position="340"/>
    </location>
</feature>
<dbReference type="EMBL" id="BRYA01001490">
    <property type="protein sequence ID" value="GMI44727.1"/>
    <property type="molecule type" value="Genomic_DNA"/>
</dbReference>
<dbReference type="InterPro" id="IPR040445">
    <property type="entry name" value="Kir_TM"/>
</dbReference>
<dbReference type="PANTHER" id="PTHR11767">
    <property type="entry name" value="INWARD RECTIFIER POTASSIUM CHANNEL"/>
    <property type="match status" value="1"/>
</dbReference>
<evidence type="ECO:0000313" key="17">
    <source>
        <dbReference type="Proteomes" id="UP001165065"/>
    </source>
</evidence>
<dbReference type="Gene3D" id="2.60.40.1400">
    <property type="entry name" value="G protein-activated inward rectifier potassium channel 1"/>
    <property type="match status" value="1"/>
</dbReference>
<dbReference type="Proteomes" id="UP001165065">
    <property type="component" value="Unassembled WGS sequence"/>
</dbReference>
<dbReference type="GO" id="GO:0005886">
    <property type="term" value="C:plasma membrane"/>
    <property type="evidence" value="ECO:0007669"/>
    <property type="project" value="TreeGrafter"/>
</dbReference>
<evidence type="ECO:0000256" key="8">
    <source>
        <dbReference type="ARBA" id="ARBA00023065"/>
    </source>
</evidence>
<keyword evidence="6 11" id="KW-0630">Potassium</keyword>
<reference evidence="17" key="1">
    <citation type="journal article" date="2023" name="Commun. Biol.">
        <title>Genome analysis of Parmales, the sister group of diatoms, reveals the evolutionary specialization of diatoms from phago-mixotrophs to photoautotrophs.</title>
        <authorList>
            <person name="Ban H."/>
            <person name="Sato S."/>
            <person name="Yoshikawa S."/>
            <person name="Yamada K."/>
            <person name="Nakamura Y."/>
            <person name="Ichinomiya M."/>
            <person name="Sato N."/>
            <person name="Blanc-Mathieu R."/>
            <person name="Endo H."/>
            <person name="Kuwata A."/>
            <person name="Ogata H."/>
        </authorList>
    </citation>
    <scope>NUCLEOTIDE SEQUENCE [LARGE SCALE GENOMIC DNA]</scope>
</reference>
<comment type="subcellular location">
    <subcellularLocation>
        <location evidence="1 11">Membrane</location>
        <topology evidence="1 11">Multi-pass membrane protein</topology>
    </subcellularLocation>
</comment>
<evidence type="ECO:0000313" key="16">
    <source>
        <dbReference type="EMBL" id="GMI44727.1"/>
    </source>
</evidence>
<evidence type="ECO:0000256" key="6">
    <source>
        <dbReference type="ARBA" id="ARBA00022958"/>
    </source>
</evidence>
<dbReference type="GO" id="GO:0034702">
    <property type="term" value="C:monoatomic ion channel complex"/>
    <property type="evidence" value="ECO:0007669"/>
    <property type="project" value="UniProtKB-KW"/>
</dbReference>
<evidence type="ECO:0000256" key="2">
    <source>
        <dbReference type="ARBA" id="ARBA00022448"/>
    </source>
</evidence>
<feature type="transmembrane region" description="Helical" evidence="13">
    <location>
        <begin position="146"/>
        <end position="168"/>
    </location>
</feature>
<feature type="compositionally biased region" description="Basic residues" evidence="12">
    <location>
        <begin position="1"/>
        <end position="10"/>
    </location>
</feature>
<evidence type="ECO:0000256" key="3">
    <source>
        <dbReference type="ARBA" id="ARBA00022538"/>
    </source>
</evidence>
<keyword evidence="9 13" id="KW-0472">Membrane</keyword>
<feature type="domain" description="Inward rectifier potassium channel C-terminal" evidence="15">
    <location>
        <begin position="253"/>
        <end position="298"/>
    </location>
</feature>
<sequence>MSIKSNRRNMRSSPSKPVTFSYDTDEPTEPLLRSSTFNEPPHLSYESTEGSNTRHSHTSHFNTNPTTTNPPQTTTNSGRFYSEYKKNRPKSDHHHRFSARVLDRRGYFKQSLGVWNIQRRGGAWLYAPFYWDDWFHSLLNAPTRRIFLLLFLLYLLAVLAFAGVYYAISTSGTSDGDGGGCGMDIASMLEAYYFSLSTMTTLGYGVSDYYFGDCYLPLAAISVQVFVSITFDAVAIGVIFQRISRVQKRARTIVFSDKAVIRRIRGRLFFMFQLSELRKHQLVEAHVRVYCVRHEREGKSTIIPPPPSSPPPSPSFVPMDQSSRPKKRKSKDRPPPPRYEVDTAYFQTHNVRLQHPDDELGAFLLMALPNVVVHRIDEWSPLCAPPLWFDERGRKHTWRGMLPPNFQNLQDLDDSGDGGGSSSDDGEGYGGRGGKTVVRGFPELLQRACDKEADARVLLQTEYGLSRRREAKQGRGGKGGGERGEDGKEEGEGIKGNEGREGHGRSLSDGDLFVDTGEGGRVEGGGEGGDTKPSTPLGTSTMSATMSSPVPLSRHDSIRPPKISVPISGAGSRHPYGSGGRAETPKQRAKRKYQAAEQREIKAFMKDREAELVVLVEGIDVMTSATLQARHSYRWDDVMWNHGFAPCVDRVREDKGNRTKGAVIDFSKFHELVQVPGDCDSCGLVPNVG</sequence>
<dbReference type="InterPro" id="IPR013518">
    <property type="entry name" value="K_chnl_inward-rec_Kir_cyto"/>
</dbReference>
<feature type="compositionally biased region" description="Gly residues" evidence="12">
    <location>
        <begin position="517"/>
        <end position="528"/>
    </location>
</feature>
<evidence type="ECO:0000256" key="5">
    <source>
        <dbReference type="ARBA" id="ARBA00022882"/>
    </source>
</evidence>
<dbReference type="Gene3D" id="1.10.287.70">
    <property type="match status" value="1"/>
</dbReference>
<keyword evidence="3 11" id="KW-0633">Potassium transport</keyword>
<keyword evidence="4 11" id="KW-0812">Transmembrane</keyword>
<feature type="compositionally biased region" description="Pro residues" evidence="12">
    <location>
        <begin position="303"/>
        <end position="315"/>
    </location>
</feature>
<dbReference type="Pfam" id="PF17655">
    <property type="entry name" value="IRK_C"/>
    <property type="match status" value="2"/>
</dbReference>
<feature type="region of interest" description="Disordered" evidence="12">
    <location>
        <begin position="468"/>
        <end position="594"/>
    </location>
</feature>
<feature type="compositionally biased region" description="Polar residues" evidence="12">
    <location>
        <begin position="11"/>
        <end position="22"/>
    </location>
</feature>
<dbReference type="GO" id="GO:1990573">
    <property type="term" value="P:potassium ion import across plasma membrane"/>
    <property type="evidence" value="ECO:0007669"/>
    <property type="project" value="TreeGrafter"/>
</dbReference>
<dbReference type="PANTHER" id="PTHR11767:SF103">
    <property type="entry name" value="POTASSIUM CHANNEL INWARDLY RECTIFYING TRANSMEMBRANE DOMAIN-CONTAINING PROTEIN"/>
    <property type="match status" value="1"/>
</dbReference>
<keyword evidence="8 11" id="KW-0406">Ion transport</keyword>
<feature type="domain" description="Potassium channel inwardly rectifying transmembrane" evidence="14">
    <location>
        <begin position="130"/>
        <end position="245"/>
    </location>
</feature>
<dbReference type="SUPFAM" id="SSF81324">
    <property type="entry name" value="Voltage-gated potassium channels"/>
    <property type="match status" value="1"/>
</dbReference>
<evidence type="ECO:0000259" key="15">
    <source>
        <dbReference type="Pfam" id="PF17655"/>
    </source>
</evidence>
<dbReference type="InterPro" id="IPR016449">
    <property type="entry name" value="K_chnl_inward-rec_Kir"/>
</dbReference>
<dbReference type="GO" id="GO:0034765">
    <property type="term" value="P:regulation of monoatomic ion transmembrane transport"/>
    <property type="evidence" value="ECO:0007669"/>
    <property type="project" value="TreeGrafter"/>
</dbReference>
<dbReference type="InterPro" id="IPR041647">
    <property type="entry name" value="IRK_C"/>
</dbReference>
<keyword evidence="7 13" id="KW-1133">Transmembrane helix</keyword>
<feature type="region of interest" description="Disordered" evidence="12">
    <location>
        <begin position="401"/>
        <end position="435"/>
    </location>
</feature>
<comment type="caution">
    <text evidence="16">The sequence shown here is derived from an EMBL/GenBank/DDBJ whole genome shotgun (WGS) entry which is preliminary data.</text>
</comment>
<keyword evidence="5 11" id="KW-0851">Voltage-gated channel</keyword>
<keyword evidence="10 11" id="KW-0407">Ion channel</keyword>
<evidence type="ECO:0000259" key="14">
    <source>
        <dbReference type="Pfam" id="PF01007"/>
    </source>
</evidence>
<evidence type="ECO:0000256" key="10">
    <source>
        <dbReference type="ARBA" id="ARBA00023303"/>
    </source>
</evidence>
<evidence type="ECO:0000256" key="7">
    <source>
        <dbReference type="ARBA" id="ARBA00022989"/>
    </source>
</evidence>
<keyword evidence="17" id="KW-1185">Reference proteome</keyword>
<dbReference type="OrthoDB" id="273257at2759"/>
<dbReference type="AlphaFoldDB" id="A0A9W7LCK6"/>
<feature type="transmembrane region" description="Helical" evidence="13">
    <location>
        <begin position="215"/>
        <end position="240"/>
    </location>
</feature>
<feature type="compositionally biased region" description="Polar residues" evidence="12">
    <location>
        <begin position="532"/>
        <end position="550"/>
    </location>
</feature>
<name>A0A9W7LCK6_9STRA</name>
<evidence type="ECO:0000256" key="4">
    <source>
        <dbReference type="ARBA" id="ARBA00022692"/>
    </source>
</evidence>
<evidence type="ECO:0000256" key="1">
    <source>
        <dbReference type="ARBA" id="ARBA00004141"/>
    </source>
</evidence>
<protein>
    <submittedName>
        <fullName evidence="16">Uncharacterized protein</fullName>
    </submittedName>
</protein>
<evidence type="ECO:0000256" key="13">
    <source>
        <dbReference type="SAM" id="Phobius"/>
    </source>
</evidence>
<comment type="similarity">
    <text evidence="11">Belongs to the inward rectifier-type potassium channel (TC 1.A.2.1) family.</text>
</comment>
<dbReference type="Pfam" id="PF01007">
    <property type="entry name" value="IRK"/>
    <property type="match status" value="1"/>
</dbReference>
<feature type="domain" description="Inward rectifier potassium channel C-terminal" evidence="15">
    <location>
        <begin position="605"/>
        <end position="676"/>
    </location>
</feature>
<feature type="compositionally biased region" description="Low complexity" evidence="12">
    <location>
        <begin position="59"/>
        <end position="77"/>
    </location>
</feature>
<feature type="region of interest" description="Disordered" evidence="12">
    <location>
        <begin position="1"/>
        <end position="96"/>
    </location>
</feature>
<keyword evidence="2 11" id="KW-0813">Transport</keyword>
<dbReference type="InterPro" id="IPR014756">
    <property type="entry name" value="Ig_E-set"/>
</dbReference>